<dbReference type="Gene3D" id="1.20.1260.20">
    <property type="entry name" value="PPE superfamily"/>
    <property type="match status" value="1"/>
</dbReference>
<dbReference type="Pfam" id="PF01469">
    <property type="entry name" value="Pentapeptide_2"/>
    <property type="match status" value="3"/>
</dbReference>
<evidence type="ECO:0000313" key="4">
    <source>
        <dbReference type="Proteomes" id="UP000192739"/>
    </source>
</evidence>
<accession>A0A1X0F0B1</accession>
<dbReference type="GO" id="GO:0052572">
    <property type="term" value="P:response to host immune response"/>
    <property type="evidence" value="ECO:0007669"/>
    <property type="project" value="TreeGrafter"/>
</dbReference>
<dbReference type="FunFam" id="1.20.1260.20:FF:000001">
    <property type="entry name" value="PPE family protein PPE41"/>
    <property type="match status" value="1"/>
</dbReference>
<gene>
    <name evidence="3" type="ORF">BST27_27255</name>
</gene>
<evidence type="ECO:0000259" key="2">
    <source>
        <dbReference type="Pfam" id="PF00823"/>
    </source>
</evidence>
<evidence type="ECO:0000313" key="3">
    <source>
        <dbReference type="EMBL" id="ORA95028.1"/>
    </source>
</evidence>
<dbReference type="EMBL" id="MVHT01000118">
    <property type="protein sequence ID" value="ORA95028.1"/>
    <property type="molecule type" value="Genomic_DNA"/>
</dbReference>
<dbReference type="SUPFAM" id="SSF140459">
    <property type="entry name" value="PE/PPE dimer-like"/>
    <property type="match status" value="1"/>
</dbReference>
<dbReference type="Proteomes" id="UP000192739">
    <property type="component" value="Unassembled WGS sequence"/>
</dbReference>
<keyword evidence="4" id="KW-1185">Reference proteome</keyword>
<dbReference type="InterPro" id="IPR000030">
    <property type="entry name" value="PPE_dom"/>
</dbReference>
<comment type="caution">
    <text evidence="3">The sequence shown here is derived from an EMBL/GenBank/DDBJ whole genome shotgun (WGS) entry which is preliminary data.</text>
</comment>
<dbReference type="InterPro" id="IPR038332">
    <property type="entry name" value="PPE_sf"/>
</dbReference>
<comment type="similarity">
    <text evidence="1">Belongs to the mycobacterial PPE family.</text>
</comment>
<dbReference type="PANTHER" id="PTHR46766:SF1">
    <property type="entry name" value="GLUTAMINE-RICH PROTEIN 2"/>
    <property type="match status" value="1"/>
</dbReference>
<feature type="domain" description="PPE" evidence="2">
    <location>
        <begin position="2"/>
        <end position="165"/>
    </location>
</feature>
<evidence type="ECO:0000256" key="1">
    <source>
        <dbReference type="ARBA" id="ARBA00010652"/>
    </source>
</evidence>
<feature type="non-terminal residue" evidence="3">
    <location>
        <position position="556"/>
    </location>
</feature>
<dbReference type="PANTHER" id="PTHR46766">
    <property type="entry name" value="GLUTAMINE-RICH PROTEIN 2"/>
    <property type="match status" value="1"/>
</dbReference>
<name>A0A1X0F0B1_MYCIE</name>
<dbReference type="RefSeq" id="WP_139805403.1">
    <property type="nucleotide sequence ID" value="NZ_MVHT01000118.1"/>
</dbReference>
<dbReference type="AlphaFoldDB" id="A0A1X0F0B1"/>
<dbReference type="InterPro" id="IPR002989">
    <property type="entry name" value="Mycobac_pentapep"/>
</dbReference>
<reference evidence="3 4" key="1">
    <citation type="submission" date="2017-02" db="EMBL/GenBank/DDBJ databases">
        <title>The new phylogeny of genus Mycobacterium.</title>
        <authorList>
            <person name="Tortoli E."/>
            <person name="Trovato A."/>
            <person name="Cirillo D.M."/>
        </authorList>
    </citation>
    <scope>NUCLEOTIDE SEQUENCE [LARGE SCALE GENOMIC DNA]</scope>
    <source>
        <strain evidence="3 4">DSM 44049</strain>
    </source>
</reference>
<dbReference type="Pfam" id="PF00823">
    <property type="entry name" value="PPE"/>
    <property type="match status" value="1"/>
</dbReference>
<sequence length="556" mass="55352">MNFLISPPEINSARIFGGVGPGPLLAAAEAWDAVAAELGSAASSFSSLTSAVLGSAWQGRASSAMAGAAGGYLGWLTATGAQAERAATQARLSAAAFEATLAATVHPAAVLSNRTQLRSLVISNLLGFNAPAIAAAEAEYEMMWAQDVAAMLGYHAGASAAVSVLTPFAQLVQNPSAAVAAFVASTQSAVSNPAGRVSIFNAGLANLGVGNVGFANVGTNGVGLGNVGDANLGFGNFGQWNVGIGNLGNFNLGSGNSGVYNVGPGNLGSYNVGLGNAGIANFGFGNAGTGNIGFGNTGTNNVGFGLSGDGQVGFGAWNTGTGNVGLFNSGTGNVGFFNSGTGNWGIGNSGEFNTGLFNAGRWNTGWANTGLLNTGVGNPGSYNSGSFNVGVSNTGDFNPGRYNTGWANTGDYNTGWANTGHYNTGGFNQGDLNNGFFWRGDNQGQMAGDYTITIPRIAIGFEVDVPINIPVTGTLGSLLSGNPIINVQSFTIPQLRLNGSELGGTIGPIVVNSIVVNGPSLDLVLGGPGQSIQLGLSGPGLGPVVIPVLSVPAGPG</sequence>
<organism evidence="3 4">
    <name type="scientific">Mycobacterium intermedium</name>
    <dbReference type="NCBI Taxonomy" id="28445"/>
    <lineage>
        <taxon>Bacteria</taxon>
        <taxon>Bacillati</taxon>
        <taxon>Actinomycetota</taxon>
        <taxon>Actinomycetes</taxon>
        <taxon>Mycobacteriales</taxon>
        <taxon>Mycobacteriaceae</taxon>
        <taxon>Mycobacterium</taxon>
        <taxon>Mycobacterium simiae complex</taxon>
    </lineage>
</organism>
<proteinExistence type="inferred from homology"/>
<protein>
    <recommendedName>
        <fullName evidence="2">PPE domain-containing protein</fullName>
    </recommendedName>
</protein>